<protein>
    <submittedName>
        <fullName evidence="1">Uncharacterized protein</fullName>
    </submittedName>
</protein>
<accession>A0ACB9DAG7</accession>
<proteinExistence type="predicted"/>
<sequence length="115" mass="12488">MLGEAYGDGGEAGLSVRMAGEGSPYRDKWWFVVEYDIDFGLFDKAVNGGVVPPFSISGNDSEMCLPARQSGWERLRRKFESGVMKDLVASSKEVESPDSCSSSDEDECMSPDSSA</sequence>
<dbReference type="Proteomes" id="UP001056120">
    <property type="component" value="Linkage Group LG20"/>
</dbReference>
<reference evidence="2" key="1">
    <citation type="journal article" date="2022" name="Mol. Ecol. Resour.">
        <title>The genomes of chicory, endive, great burdock and yacon provide insights into Asteraceae palaeo-polyploidization history and plant inulin production.</title>
        <authorList>
            <person name="Fan W."/>
            <person name="Wang S."/>
            <person name="Wang H."/>
            <person name="Wang A."/>
            <person name="Jiang F."/>
            <person name="Liu H."/>
            <person name="Zhao H."/>
            <person name="Xu D."/>
            <person name="Zhang Y."/>
        </authorList>
    </citation>
    <scope>NUCLEOTIDE SEQUENCE [LARGE SCALE GENOMIC DNA]</scope>
    <source>
        <strain evidence="2">cv. Yunnan</strain>
    </source>
</reference>
<organism evidence="1 2">
    <name type="scientific">Smallanthus sonchifolius</name>
    <dbReference type="NCBI Taxonomy" id="185202"/>
    <lineage>
        <taxon>Eukaryota</taxon>
        <taxon>Viridiplantae</taxon>
        <taxon>Streptophyta</taxon>
        <taxon>Embryophyta</taxon>
        <taxon>Tracheophyta</taxon>
        <taxon>Spermatophyta</taxon>
        <taxon>Magnoliopsida</taxon>
        <taxon>eudicotyledons</taxon>
        <taxon>Gunneridae</taxon>
        <taxon>Pentapetalae</taxon>
        <taxon>asterids</taxon>
        <taxon>campanulids</taxon>
        <taxon>Asterales</taxon>
        <taxon>Asteraceae</taxon>
        <taxon>Asteroideae</taxon>
        <taxon>Heliantheae alliance</taxon>
        <taxon>Millerieae</taxon>
        <taxon>Smallanthus</taxon>
    </lineage>
</organism>
<keyword evidence="2" id="KW-1185">Reference proteome</keyword>
<comment type="caution">
    <text evidence="1">The sequence shown here is derived from an EMBL/GenBank/DDBJ whole genome shotgun (WGS) entry which is preliminary data.</text>
</comment>
<evidence type="ECO:0000313" key="2">
    <source>
        <dbReference type="Proteomes" id="UP001056120"/>
    </source>
</evidence>
<reference evidence="1 2" key="2">
    <citation type="journal article" date="2022" name="Mol. Ecol. Resour.">
        <title>The genomes of chicory, endive, great burdock and yacon provide insights into Asteraceae paleo-polyploidization history and plant inulin production.</title>
        <authorList>
            <person name="Fan W."/>
            <person name="Wang S."/>
            <person name="Wang H."/>
            <person name="Wang A."/>
            <person name="Jiang F."/>
            <person name="Liu H."/>
            <person name="Zhao H."/>
            <person name="Xu D."/>
            <person name="Zhang Y."/>
        </authorList>
    </citation>
    <scope>NUCLEOTIDE SEQUENCE [LARGE SCALE GENOMIC DNA]</scope>
    <source>
        <strain evidence="2">cv. Yunnan</strain>
        <tissue evidence="1">Leaves</tissue>
    </source>
</reference>
<gene>
    <name evidence="1" type="ORF">L1987_61232</name>
</gene>
<dbReference type="EMBL" id="CM042037">
    <property type="protein sequence ID" value="KAI3743522.1"/>
    <property type="molecule type" value="Genomic_DNA"/>
</dbReference>
<evidence type="ECO:0000313" key="1">
    <source>
        <dbReference type="EMBL" id="KAI3743522.1"/>
    </source>
</evidence>
<name>A0ACB9DAG7_9ASTR</name>